<dbReference type="InterPro" id="IPR005907">
    <property type="entry name" value="G1P_thy_trans_s"/>
</dbReference>
<sequence>MKGIILAGGTGTRLYPLTSALSKQLLPVYDKPMIYYPLSTLMLGGVRDFLVISTPTDLPLFRKVLGDGAELGLRISYAEQPLAAGIADAFRVGAEFVGSDPVSLILGDNIFHSPELPDILARSMKDVDGCTLFGHTVADPRPYGVVEKAPDGSVLGIEEKPSRPRGSEIATGLYVYSNDVVETAHRITPSARGELEITDVNRVYLAQGRARLHSLGPGSTWLDAGTYDGLLDAARFVREQQSAGGRIACLEEIALRMGYIDAAACYSLGKKHKNSGYGRYVMEISSNTDWGRLTYVAQ</sequence>
<dbReference type="Pfam" id="PF00483">
    <property type="entry name" value="NTP_transferase"/>
    <property type="match status" value="1"/>
</dbReference>
<dbReference type="EC" id="2.7.7.24" evidence="3 10"/>
<dbReference type="PANTHER" id="PTHR43532">
    <property type="entry name" value="GLUCOSE-1-PHOSPHATE THYMIDYLYLTRANSFERASE"/>
    <property type="match status" value="1"/>
</dbReference>
<organism evidence="12">
    <name type="scientific">Streptomyces olivaceus</name>
    <dbReference type="NCBI Taxonomy" id="47716"/>
    <lineage>
        <taxon>Bacteria</taxon>
        <taxon>Bacillati</taxon>
        <taxon>Actinomycetota</taxon>
        <taxon>Actinomycetes</taxon>
        <taxon>Kitasatosporales</taxon>
        <taxon>Streptomycetaceae</taxon>
        <taxon>Streptomyces</taxon>
    </lineage>
</organism>
<keyword evidence="7 10" id="KW-0479">Metal-binding</keyword>
<dbReference type="PANTHER" id="PTHR43532:SF1">
    <property type="entry name" value="GLUCOSE-1-PHOSPHATE THYMIDYLYLTRANSFERASE 1"/>
    <property type="match status" value="1"/>
</dbReference>
<evidence type="ECO:0000313" key="12">
    <source>
        <dbReference type="EMBL" id="QFU80908.1"/>
    </source>
</evidence>
<evidence type="ECO:0000256" key="2">
    <source>
        <dbReference type="ARBA" id="ARBA00010480"/>
    </source>
</evidence>
<keyword evidence="5 10" id="KW-0808">Transferase</keyword>
<evidence type="ECO:0000256" key="6">
    <source>
        <dbReference type="ARBA" id="ARBA00022695"/>
    </source>
</evidence>
<dbReference type="InterPro" id="IPR029044">
    <property type="entry name" value="Nucleotide-diphossugar_trans"/>
</dbReference>
<evidence type="ECO:0000256" key="10">
    <source>
        <dbReference type="RuleBase" id="RU003706"/>
    </source>
</evidence>
<evidence type="ECO:0000259" key="11">
    <source>
        <dbReference type="Pfam" id="PF00483"/>
    </source>
</evidence>
<evidence type="ECO:0000256" key="7">
    <source>
        <dbReference type="ARBA" id="ARBA00022723"/>
    </source>
</evidence>
<comment type="function">
    <text evidence="10">Catalyzes the formation of dTDP-glucose, from dTTP and glucose 1-phosphate, as well as its pyrophosphorolysis.</text>
</comment>
<dbReference type="GO" id="GO:0046872">
    <property type="term" value="F:metal ion binding"/>
    <property type="evidence" value="ECO:0007669"/>
    <property type="project" value="UniProtKB-KW"/>
</dbReference>
<keyword evidence="6 10" id="KW-0548">Nucleotidyltransferase</keyword>
<protein>
    <recommendedName>
        <fullName evidence="4 10">Glucose-1-phosphate thymidylyltransferase</fullName>
        <ecNumber evidence="3 10">2.7.7.24</ecNumber>
    </recommendedName>
</protein>
<comment type="catalytic activity">
    <reaction evidence="9 10">
        <text>dTTP + alpha-D-glucose 1-phosphate + H(+) = dTDP-alpha-D-glucose + diphosphate</text>
        <dbReference type="Rhea" id="RHEA:15225"/>
        <dbReference type="ChEBI" id="CHEBI:15378"/>
        <dbReference type="ChEBI" id="CHEBI:33019"/>
        <dbReference type="ChEBI" id="CHEBI:37568"/>
        <dbReference type="ChEBI" id="CHEBI:57477"/>
        <dbReference type="ChEBI" id="CHEBI:58601"/>
        <dbReference type="EC" id="2.7.7.24"/>
    </reaction>
</comment>
<evidence type="ECO:0000256" key="5">
    <source>
        <dbReference type="ARBA" id="ARBA00022679"/>
    </source>
</evidence>
<dbReference type="EMBL" id="MN396889">
    <property type="protein sequence ID" value="QFU80908.1"/>
    <property type="molecule type" value="Genomic_DNA"/>
</dbReference>
<comment type="similarity">
    <text evidence="2 10">Belongs to the glucose-1-phosphate thymidylyltransferase family.</text>
</comment>
<evidence type="ECO:0000256" key="9">
    <source>
        <dbReference type="ARBA" id="ARBA00049336"/>
    </source>
</evidence>
<dbReference type="SUPFAM" id="SSF53448">
    <property type="entry name" value="Nucleotide-diphospho-sugar transferases"/>
    <property type="match status" value="1"/>
</dbReference>
<accession>A0A5P9NYC7</accession>
<keyword evidence="8 10" id="KW-0460">Magnesium</keyword>
<dbReference type="GO" id="GO:0008879">
    <property type="term" value="F:glucose-1-phosphate thymidylyltransferase activity"/>
    <property type="evidence" value="ECO:0007669"/>
    <property type="project" value="UniProtKB-EC"/>
</dbReference>
<dbReference type="RefSeq" id="WP_194279774.1">
    <property type="nucleotide sequence ID" value="NZ_BNEF01000005.1"/>
</dbReference>
<proteinExistence type="inferred from homology"/>
<dbReference type="InterPro" id="IPR005835">
    <property type="entry name" value="NTP_transferase_dom"/>
</dbReference>
<name>A0A5P9NYC7_STROV</name>
<dbReference type="AlphaFoldDB" id="A0A5P9NYC7"/>
<dbReference type="Gene3D" id="3.90.550.10">
    <property type="entry name" value="Spore Coat Polysaccharide Biosynthesis Protein SpsA, Chain A"/>
    <property type="match status" value="1"/>
</dbReference>
<comment type="cofactor">
    <cofactor evidence="1">
        <name>Mg(2+)</name>
        <dbReference type="ChEBI" id="CHEBI:18420"/>
    </cofactor>
</comment>
<dbReference type="NCBIfam" id="TIGR01207">
    <property type="entry name" value="rmlA"/>
    <property type="match status" value="1"/>
</dbReference>
<reference evidence="12" key="1">
    <citation type="journal article" date="2019" name="Mar. Drugs">
        <title>Genome Sequencing of Streptomyces olivaceus SCSIO T05 and Activated Production of Lobophorin CR4 via Metabolic Engineering and Genome Mining.</title>
        <authorList>
            <person name="Zhang C."/>
            <person name="Ding W."/>
            <person name="Qin X."/>
            <person name="Ju J."/>
        </authorList>
    </citation>
    <scope>NUCLEOTIDE SEQUENCE</scope>
    <source>
        <strain evidence="12">SCSIO T05</strain>
    </source>
</reference>
<evidence type="ECO:0000256" key="4">
    <source>
        <dbReference type="ARBA" id="ARBA00017654"/>
    </source>
</evidence>
<evidence type="ECO:0000256" key="8">
    <source>
        <dbReference type="ARBA" id="ARBA00022842"/>
    </source>
</evidence>
<evidence type="ECO:0000256" key="1">
    <source>
        <dbReference type="ARBA" id="ARBA00001946"/>
    </source>
</evidence>
<evidence type="ECO:0000256" key="3">
    <source>
        <dbReference type="ARBA" id="ARBA00012461"/>
    </source>
</evidence>
<feature type="domain" description="Nucleotidyl transferase" evidence="11">
    <location>
        <begin position="2"/>
        <end position="239"/>
    </location>
</feature>